<sequence length="56" mass="6674">MYTIFNRKFTKGYILGEVGKDIMNSNRPNNQGLYIGKVLDYNRKNKRLRVMLEKYA</sequence>
<dbReference type="EMBL" id="UFWD01000001">
    <property type="protein sequence ID" value="SUY21719.1"/>
    <property type="molecule type" value="Genomic_DNA"/>
</dbReference>
<reference evidence="1" key="1">
    <citation type="submission" date="2018-06" db="EMBL/GenBank/DDBJ databases">
        <authorList>
            <consortium name="Pathogen Informatics"/>
            <person name="Doyle S."/>
        </authorList>
    </citation>
    <scope>NUCLEOTIDE SEQUENCE</scope>
    <source>
        <strain evidence="1">NCTC13307</strain>
    </source>
</reference>
<keyword evidence="1" id="KW-0645">Protease</keyword>
<proteinExistence type="predicted"/>
<organism evidence="1">
    <name type="scientific">Clostridioides difficile</name>
    <name type="common">Peptoclostridium difficile</name>
    <dbReference type="NCBI Taxonomy" id="1496"/>
    <lineage>
        <taxon>Bacteria</taxon>
        <taxon>Bacillati</taxon>
        <taxon>Bacillota</taxon>
        <taxon>Clostridia</taxon>
        <taxon>Peptostreptococcales</taxon>
        <taxon>Peptostreptococcaceae</taxon>
        <taxon>Clostridioides</taxon>
    </lineage>
</organism>
<protein>
    <submittedName>
        <fullName evidence="1">Protease</fullName>
    </submittedName>
</protein>
<dbReference type="GO" id="GO:0006508">
    <property type="term" value="P:proteolysis"/>
    <property type="evidence" value="ECO:0007669"/>
    <property type="project" value="UniProtKB-KW"/>
</dbReference>
<gene>
    <name evidence="1" type="ORF">NCTC13307_00826</name>
</gene>
<dbReference type="AlphaFoldDB" id="A0A381I7K0"/>
<name>A0A381I7K0_CLODI</name>
<evidence type="ECO:0000313" key="1">
    <source>
        <dbReference type="EMBL" id="SUY21719.1"/>
    </source>
</evidence>
<keyword evidence="1" id="KW-0378">Hydrolase</keyword>
<dbReference type="GO" id="GO:0008233">
    <property type="term" value="F:peptidase activity"/>
    <property type="evidence" value="ECO:0007669"/>
    <property type="project" value="UniProtKB-KW"/>
</dbReference>
<accession>A0A381I7K0</accession>